<dbReference type="InterPro" id="IPR032675">
    <property type="entry name" value="LRR_dom_sf"/>
</dbReference>
<dbReference type="InParanoid" id="A0A166NII7"/>
<protein>
    <submittedName>
        <fullName evidence="1">Uncharacterized protein</fullName>
    </submittedName>
</protein>
<evidence type="ECO:0000313" key="2">
    <source>
        <dbReference type="Proteomes" id="UP000077266"/>
    </source>
</evidence>
<accession>A0A166NII7</accession>
<dbReference type="AlphaFoldDB" id="A0A166NII7"/>
<reference evidence="1 2" key="1">
    <citation type="journal article" date="2016" name="Mol. Biol. Evol.">
        <title>Comparative Genomics of Early-Diverging Mushroom-Forming Fungi Provides Insights into the Origins of Lignocellulose Decay Capabilities.</title>
        <authorList>
            <person name="Nagy L.G."/>
            <person name="Riley R."/>
            <person name="Tritt A."/>
            <person name="Adam C."/>
            <person name="Daum C."/>
            <person name="Floudas D."/>
            <person name="Sun H."/>
            <person name="Yadav J.S."/>
            <person name="Pangilinan J."/>
            <person name="Larsson K.H."/>
            <person name="Matsuura K."/>
            <person name="Barry K."/>
            <person name="Labutti K."/>
            <person name="Kuo R."/>
            <person name="Ohm R.A."/>
            <person name="Bhattacharya S.S."/>
            <person name="Shirouzu T."/>
            <person name="Yoshinaga Y."/>
            <person name="Martin F.M."/>
            <person name="Grigoriev I.V."/>
            <person name="Hibbett D.S."/>
        </authorList>
    </citation>
    <scope>NUCLEOTIDE SEQUENCE [LARGE SCALE GENOMIC DNA]</scope>
    <source>
        <strain evidence="1 2">HHB12029</strain>
    </source>
</reference>
<proteinExistence type="predicted"/>
<dbReference type="Proteomes" id="UP000077266">
    <property type="component" value="Unassembled WGS sequence"/>
</dbReference>
<dbReference type="EMBL" id="KV426659">
    <property type="protein sequence ID" value="KZV79200.1"/>
    <property type="molecule type" value="Genomic_DNA"/>
</dbReference>
<dbReference type="Gene3D" id="3.80.10.10">
    <property type="entry name" value="Ribonuclease Inhibitor"/>
    <property type="match status" value="1"/>
</dbReference>
<sequence>MRGIIDNPALLRCVKKFGLILRSDIPKDKWDNNKGSSFMEMLHGSTSAQECTRTLVQLLRGARKLQHLALLADKRGSRTYAAAIFQSYLADTGLRLDQVVSLTTSGSCTVLAEICPSITSLDLNVRYTSQHAVTEEVSKWATRTGVRSLTINGGYQLDYIEALTRSLPHLTELSFDLYIALPKELPRLQHLRGLRKLTLGALSRLGVGYNPPPNCGPVGWSRRH</sequence>
<organism evidence="1 2">
    <name type="scientific">Exidia glandulosa HHB12029</name>
    <dbReference type="NCBI Taxonomy" id="1314781"/>
    <lineage>
        <taxon>Eukaryota</taxon>
        <taxon>Fungi</taxon>
        <taxon>Dikarya</taxon>
        <taxon>Basidiomycota</taxon>
        <taxon>Agaricomycotina</taxon>
        <taxon>Agaricomycetes</taxon>
        <taxon>Auriculariales</taxon>
        <taxon>Exidiaceae</taxon>
        <taxon>Exidia</taxon>
    </lineage>
</organism>
<evidence type="ECO:0000313" key="1">
    <source>
        <dbReference type="EMBL" id="KZV79200.1"/>
    </source>
</evidence>
<keyword evidence="2" id="KW-1185">Reference proteome</keyword>
<name>A0A166NII7_EXIGL</name>
<gene>
    <name evidence="1" type="ORF">EXIGLDRAFT_782659</name>
</gene>